<evidence type="ECO:0000256" key="1">
    <source>
        <dbReference type="ARBA" id="ARBA00022527"/>
    </source>
</evidence>
<feature type="domain" description="Receptor-like PK ALE2 N-terminal" evidence="7">
    <location>
        <begin position="178"/>
        <end position="297"/>
    </location>
</feature>
<dbReference type="PANTHER" id="PTHR47989:SF9">
    <property type="entry name" value="PROTEIN KINASE SUPERFAMILY PROTEIN"/>
    <property type="match status" value="1"/>
</dbReference>
<feature type="signal peptide" evidence="6">
    <location>
        <begin position="1"/>
        <end position="19"/>
    </location>
</feature>
<feature type="compositionally biased region" description="Pro residues" evidence="4">
    <location>
        <begin position="66"/>
        <end position="77"/>
    </location>
</feature>
<dbReference type="Pfam" id="PF23180">
    <property type="entry name" value="ALE2_N"/>
    <property type="match status" value="1"/>
</dbReference>
<protein>
    <recommendedName>
        <fullName evidence="7">Receptor-like PK ALE2 N-terminal domain-containing protein</fullName>
    </recommendedName>
</protein>
<proteinExistence type="predicted"/>
<dbReference type="InterPro" id="IPR057597">
    <property type="entry name" value="ALE2_N"/>
</dbReference>
<gene>
    <name evidence="8" type="ORF">SAY86_017742</name>
</gene>
<reference evidence="8 9" key="1">
    <citation type="journal article" date="2023" name="Hortic Res">
        <title>Pangenome of water caltrop reveals structural variations and asymmetric subgenome divergence after allopolyploidization.</title>
        <authorList>
            <person name="Zhang X."/>
            <person name="Chen Y."/>
            <person name="Wang L."/>
            <person name="Yuan Y."/>
            <person name="Fang M."/>
            <person name="Shi L."/>
            <person name="Lu R."/>
            <person name="Comes H.P."/>
            <person name="Ma Y."/>
            <person name="Chen Y."/>
            <person name="Huang G."/>
            <person name="Zhou Y."/>
            <person name="Zheng Z."/>
            <person name="Qiu Y."/>
        </authorList>
    </citation>
    <scope>NUCLEOTIDE SEQUENCE [LARGE SCALE GENOMIC DNA]</scope>
    <source>
        <strain evidence="8">F231</strain>
    </source>
</reference>
<keyword evidence="5" id="KW-1133">Transmembrane helix</keyword>
<dbReference type="PANTHER" id="PTHR47989">
    <property type="entry name" value="OS01G0750732 PROTEIN"/>
    <property type="match status" value="1"/>
</dbReference>
<organism evidence="8 9">
    <name type="scientific">Trapa natans</name>
    <name type="common">Water chestnut</name>
    <dbReference type="NCBI Taxonomy" id="22666"/>
    <lineage>
        <taxon>Eukaryota</taxon>
        <taxon>Viridiplantae</taxon>
        <taxon>Streptophyta</taxon>
        <taxon>Embryophyta</taxon>
        <taxon>Tracheophyta</taxon>
        <taxon>Spermatophyta</taxon>
        <taxon>Magnoliopsida</taxon>
        <taxon>eudicotyledons</taxon>
        <taxon>Gunneridae</taxon>
        <taxon>Pentapetalae</taxon>
        <taxon>rosids</taxon>
        <taxon>malvids</taxon>
        <taxon>Myrtales</taxon>
        <taxon>Lythraceae</taxon>
        <taxon>Trapa</taxon>
    </lineage>
</organism>
<keyword evidence="6" id="KW-0732">Signal</keyword>
<evidence type="ECO:0000256" key="4">
    <source>
        <dbReference type="SAM" id="MobiDB-lite"/>
    </source>
</evidence>
<dbReference type="Proteomes" id="UP001346149">
    <property type="component" value="Unassembled WGS sequence"/>
</dbReference>
<evidence type="ECO:0000256" key="3">
    <source>
        <dbReference type="ARBA" id="ARBA00022840"/>
    </source>
</evidence>
<feature type="region of interest" description="Disordered" evidence="4">
    <location>
        <begin position="47"/>
        <end position="100"/>
    </location>
</feature>
<evidence type="ECO:0000313" key="9">
    <source>
        <dbReference type="Proteomes" id="UP001346149"/>
    </source>
</evidence>
<sequence length="631" mass="67533">MQMMLRLVVVFAVCSALDAEGFAEHYDSRAKAPLHERTMILVVDPPTQVPQSLSPASDPQRSASPPSAPSSIPPLSPPHEKPSTAVSPFTSRHHRHRSKLVSPAASPYLVSSPSSAWQAPSISSVPTPASMWRYNAPSPLDPGSLILPPPSMNPSPFLNVSTTPSPSPTEDCSGNVCTEPYTNTPPGSPCGCVWPIKVGLRLTVDLYTFFPMVSEFAAEVAFGVFMKQSQVRIIEANAAAQQLGKTVVLIDLVPMDEKFDHATALLTGQRFWSKQVAINASYFGDYQVLYIHYPGLPPSPPLQPADVNIIDDGPFTGNDNNARTNKPLGVDLPRRQHKHGLSDGLVAIIVLSAMVAVVLCTAVCWILLKHRSHSNQQVPIPQAMIPSVAKSSGLGESTLGSGPSSASLSSGSNIATFTGSARTFTASDIEKATDNFDPSRVLGEGGFGRENLVSWARPLMTSNEGLEILVDPSLGPNVPFDSAAKVAAIASMCVHPEVSHRPFIGEVVQALKLVCAECDEARGGAGSRSSSRLGLSIDLEEAEVTSVGSSTLHGYLNYDSGRETERGLSMSELLSTMGLYGRQVSGSFRRRSSSGPLRTGRGWHFWQRMRRLSGGSMSQHGIISRIWPGSH</sequence>
<feature type="region of interest" description="Disordered" evidence="4">
    <location>
        <begin position="143"/>
        <end position="172"/>
    </location>
</feature>
<dbReference type="EMBL" id="JAXQNO010000010">
    <property type="protein sequence ID" value="KAK4790438.1"/>
    <property type="molecule type" value="Genomic_DNA"/>
</dbReference>
<evidence type="ECO:0000313" key="8">
    <source>
        <dbReference type="EMBL" id="KAK4790438.1"/>
    </source>
</evidence>
<feature type="compositionally biased region" description="Polar residues" evidence="4">
    <location>
        <begin position="154"/>
        <end position="172"/>
    </location>
</feature>
<keyword evidence="2" id="KW-0547">Nucleotide-binding</keyword>
<keyword evidence="5" id="KW-0472">Membrane</keyword>
<dbReference type="GO" id="GO:0005524">
    <property type="term" value="F:ATP binding"/>
    <property type="evidence" value="ECO:0007669"/>
    <property type="project" value="UniProtKB-KW"/>
</dbReference>
<dbReference type="Gene3D" id="1.10.510.10">
    <property type="entry name" value="Transferase(Phosphotransferase) domain 1"/>
    <property type="match status" value="1"/>
</dbReference>
<feature type="chain" id="PRO_5042906168" description="Receptor-like PK ALE2 N-terminal domain-containing protein" evidence="6">
    <location>
        <begin position="20"/>
        <end position="631"/>
    </location>
</feature>
<dbReference type="AlphaFoldDB" id="A0AAN7LL16"/>
<keyword evidence="1" id="KW-0723">Serine/threonine-protein kinase</keyword>
<keyword evidence="5" id="KW-0812">Transmembrane</keyword>
<dbReference type="GO" id="GO:0004674">
    <property type="term" value="F:protein serine/threonine kinase activity"/>
    <property type="evidence" value="ECO:0007669"/>
    <property type="project" value="UniProtKB-KW"/>
</dbReference>
<accession>A0AAN7LL16</accession>
<keyword evidence="1" id="KW-0418">Kinase</keyword>
<keyword evidence="9" id="KW-1185">Reference proteome</keyword>
<evidence type="ECO:0000256" key="5">
    <source>
        <dbReference type="SAM" id="Phobius"/>
    </source>
</evidence>
<feature type="compositionally biased region" description="Low complexity" evidence="4">
    <location>
        <begin position="54"/>
        <end position="65"/>
    </location>
</feature>
<keyword evidence="1" id="KW-0808">Transferase</keyword>
<evidence type="ECO:0000256" key="6">
    <source>
        <dbReference type="SAM" id="SignalP"/>
    </source>
</evidence>
<comment type="caution">
    <text evidence="8">The sequence shown here is derived from an EMBL/GenBank/DDBJ whole genome shotgun (WGS) entry which is preliminary data.</text>
</comment>
<evidence type="ECO:0000259" key="7">
    <source>
        <dbReference type="Pfam" id="PF23180"/>
    </source>
</evidence>
<feature type="transmembrane region" description="Helical" evidence="5">
    <location>
        <begin position="344"/>
        <end position="368"/>
    </location>
</feature>
<keyword evidence="3" id="KW-0067">ATP-binding</keyword>
<evidence type="ECO:0000256" key="2">
    <source>
        <dbReference type="ARBA" id="ARBA00022741"/>
    </source>
</evidence>
<name>A0AAN7LL16_TRANT</name>